<proteinExistence type="inferred from homology"/>
<evidence type="ECO:0000256" key="1">
    <source>
        <dbReference type="ARBA" id="ARBA00001936"/>
    </source>
</evidence>
<organism evidence="13 14">
    <name type="scientific">Stenomitos frigidus AS-A4</name>
    <dbReference type="NCBI Taxonomy" id="2933935"/>
    <lineage>
        <taxon>Bacteria</taxon>
        <taxon>Bacillati</taxon>
        <taxon>Cyanobacteriota</taxon>
        <taxon>Cyanophyceae</taxon>
        <taxon>Leptolyngbyales</taxon>
        <taxon>Leptolyngbyaceae</taxon>
        <taxon>Stenomitos</taxon>
    </lineage>
</organism>
<feature type="domain" description="EndoU" evidence="12">
    <location>
        <begin position="1"/>
        <end position="290"/>
    </location>
</feature>
<keyword evidence="5" id="KW-0479">Metal-binding</keyword>
<dbReference type="SUPFAM" id="SSF74853">
    <property type="entry name" value="Lamin A/C globular tail domain"/>
    <property type="match status" value="1"/>
</dbReference>
<keyword evidence="14" id="KW-1185">Reference proteome</keyword>
<dbReference type="InterPro" id="IPR039787">
    <property type="entry name" value="ENDOU"/>
</dbReference>
<keyword evidence="8" id="KW-0694">RNA-binding</keyword>
<keyword evidence="4" id="KW-0540">Nuclease</keyword>
<dbReference type="PANTHER" id="PTHR12439">
    <property type="entry name" value="PLACENTAL PROTEIN 11-RELATED"/>
    <property type="match status" value="1"/>
</dbReference>
<dbReference type="Proteomes" id="UP001476950">
    <property type="component" value="Unassembled WGS sequence"/>
</dbReference>
<evidence type="ECO:0000256" key="9">
    <source>
        <dbReference type="ARBA" id="ARBA00023211"/>
    </source>
</evidence>
<gene>
    <name evidence="13" type="ORF">NDI38_23360</name>
</gene>
<evidence type="ECO:0000313" key="14">
    <source>
        <dbReference type="Proteomes" id="UP001476950"/>
    </source>
</evidence>
<dbReference type="PROSITE" id="PS51841">
    <property type="entry name" value="LTD"/>
    <property type="match status" value="1"/>
</dbReference>
<keyword evidence="7" id="KW-0378">Hydrolase</keyword>
<evidence type="ECO:0000256" key="8">
    <source>
        <dbReference type="ARBA" id="ARBA00022884"/>
    </source>
</evidence>
<dbReference type="InterPro" id="IPR037227">
    <property type="entry name" value="EndoU-like"/>
</dbReference>
<keyword evidence="6" id="KW-0255">Endonuclease</keyword>
<evidence type="ECO:0000259" key="11">
    <source>
        <dbReference type="PROSITE" id="PS51841"/>
    </source>
</evidence>
<protein>
    <submittedName>
        <fullName evidence="13">Lamin tail domain-containing protein</fullName>
    </submittedName>
</protein>
<dbReference type="Pfam" id="PF00932">
    <property type="entry name" value="LTD"/>
    <property type="match status" value="1"/>
</dbReference>
<dbReference type="PROSITE" id="PS51959">
    <property type="entry name" value="ENDOU"/>
    <property type="match status" value="1"/>
</dbReference>
<dbReference type="Pfam" id="PF09412">
    <property type="entry name" value="XendoU"/>
    <property type="match status" value="1"/>
</dbReference>
<evidence type="ECO:0000256" key="6">
    <source>
        <dbReference type="ARBA" id="ARBA00022759"/>
    </source>
</evidence>
<dbReference type="InterPro" id="IPR001322">
    <property type="entry name" value="Lamin_tail_dom"/>
</dbReference>
<dbReference type="CDD" id="cd21159">
    <property type="entry name" value="XendoU"/>
    <property type="match status" value="1"/>
</dbReference>
<dbReference type="RefSeq" id="WP_190449753.1">
    <property type="nucleotide sequence ID" value="NZ_JAMPLM010000032.1"/>
</dbReference>
<accession>A0ABV0KQ62</accession>
<evidence type="ECO:0000313" key="13">
    <source>
        <dbReference type="EMBL" id="MEP1061373.1"/>
    </source>
</evidence>
<evidence type="ECO:0000256" key="10">
    <source>
        <dbReference type="ARBA" id="ARBA00023239"/>
    </source>
</evidence>
<evidence type="ECO:0000256" key="2">
    <source>
        <dbReference type="ARBA" id="ARBA00010168"/>
    </source>
</evidence>
<keyword evidence="10" id="KW-0456">Lyase</keyword>
<evidence type="ECO:0000259" key="12">
    <source>
        <dbReference type="PROSITE" id="PS51959"/>
    </source>
</evidence>
<comment type="caution">
    <text evidence="13">The sequence shown here is derived from an EMBL/GenBank/DDBJ whole genome shotgun (WGS) entry which is preliminary data.</text>
</comment>
<dbReference type="SUPFAM" id="SSF142877">
    <property type="entry name" value="EndoU-like"/>
    <property type="match status" value="1"/>
</dbReference>
<comment type="cofactor">
    <cofactor evidence="1">
        <name>Mn(2+)</name>
        <dbReference type="ChEBI" id="CHEBI:29035"/>
    </cofactor>
</comment>
<comment type="similarity">
    <text evidence="2">Belongs to the ENDOU family.</text>
</comment>
<evidence type="ECO:0000256" key="7">
    <source>
        <dbReference type="ARBA" id="ARBA00022801"/>
    </source>
</evidence>
<dbReference type="InterPro" id="IPR018998">
    <property type="entry name" value="EndoU_C"/>
</dbReference>
<dbReference type="PANTHER" id="PTHR12439:SF11">
    <property type="entry name" value="URIDYLATE-SPECIFIC ENDORIBONUCLEASE"/>
    <property type="match status" value="1"/>
</dbReference>
<comment type="subunit">
    <text evidence="3">Monomer.</text>
</comment>
<evidence type="ECO:0000256" key="4">
    <source>
        <dbReference type="ARBA" id="ARBA00022722"/>
    </source>
</evidence>
<evidence type="ECO:0000256" key="5">
    <source>
        <dbReference type="ARBA" id="ARBA00022723"/>
    </source>
</evidence>
<feature type="domain" description="LTD" evidence="11">
    <location>
        <begin position="309"/>
        <end position="415"/>
    </location>
</feature>
<evidence type="ECO:0000256" key="3">
    <source>
        <dbReference type="ARBA" id="ARBA00011245"/>
    </source>
</evidence>
<name>A0ABV0KQ62_9CYAN</name>
<dbReference type="EMBL" id="JAMPLM010000032">
    <property type="protein sequence ID" value="MEP1061373.1"/>
    <property type="molecule type" value="Genomic_DNA"/>
</dbReference>
<sequence>MDIYQQIWDADQTGSGVKPILDSQDGDSGQGYVKVAAVATGERDFKVLPEVQIPASKMRTYDLVRALFDNYALDEADPEVETPQEREEVHNLLSAIVDSAPMQVARRYVEESTNTVVTSERWYSTLLELWFRRFSQGGDPELSGFEHVFVGEQEGAKVQGYHFWYKYYLDDGLASTIDRHRLPGFKDDGIIYLRGKYGNGQEKFPESVTISFQWEAPDYERGATRPLTKPIGGFFVGCSVEGLMAIGAVRAHMGARAPKEAVINGARYDLKMFRSANNQNIRTFFPVYLGPVGDSTNASSGGTTRPDVEQLPVAITVDSPVRIIAALVNPLGDDEGKETVTLINTGSANVSLEGWFLLDAMNNRYVLSDQSNVMAPAATTSITLPKNSIQLSNKGGEIRLLNRDGQVVHRVSYTKGQAQEQGRTLIF</sequence>
<keyword evidence="9" id="KW-0464">Manganese</keyword>
<dbReference type="InterPro" id="IPR036415">
    <property type="entry name" value="Lamin_tail_dom_sf"/>
</dbReference>
<reference evidence="13 14" key="1">
    <citation type="submission" date="2022-04" db="EMBL/GenBank/DDBJ databases">
        <title>Positive selection, recombination, and allopatry shape intraspecific diversity of widespread and dominant cyanobacteria.</title>
        <authorList>
            <person name="Wei J."/>
            <person name="Shu W."/>
            <person name="Hu C."/>
        </authorList>
    </citation>
    <scope>NUCLEOTIDE SEQUENCE [LARGE SCALE GENOMIC DNA]</scope>
    <source>
        <strain evidence="13 14">AS-A4</strain>
    </source>
</reference>